<feature type="transmembrane region" description="Helical" evidence="7">
    <location>
        <begin position="252"/>
        <end position="275"/>
    </location>
</feature>
<evidence type="ECO:0000256" key="3">
    <source>
        <dbReference type="ARBA" id="ARBA00022448"/>
    </source>
</evidence>
<proteinExistence type="inferred from homology"/>
<dbReference type="InterPro" id="IPR036259">
    <property type="entry name" value="MFS_trans_sf"/>
</dbReference>
<dbReference type="PANTHER" id="PTHR23511:SF34">
    <property type="entry name" value="SYNAPTIC VESICLE GLYCOPROTEIN 2"/>
    <property type="match status" value="1"/>
</dbReference>
<gene>
    <name evidence="9" type="ORF">PDMSB3_2167</name>
</gene>
<feature type="transmembrane region" description="Helical" evidence="7">
    <location>
        <begin position="93"/>
        <end position="109"/>
    </location>
</feature>
<dbReference type="PANTHER" id="PTHR23511">
    <property type="entry name" value="SYNAPTIC VESICLE GLYCOPROTEIN 2"/>
    <property type="match status" value="1"/>
</dbReference>
<dbReference type="KEGG" id="pdio:PDMSB3_2167.1"/>
<dbReference type="SUPFAM" id="SSF103473">
    <property type="entry name" value="MFS general substrate transporter"/>
    <property type="match status" value="1"/>
</dbReference>
<feature type="transmembrane region" description="Helical" evidence="7">
    <location>
        <begin position="148"/>
        <end position="170"/>
    </location>
</feature>
<sequence>MSAYGANVAQRLDSLETGPFHWRLLGLIGGGMFFDAFDNFLAGSVLGALVQQGLSDMHMNALFISMSFAGLTLGAWGAGVIGDRFGRRFSYQFNLLIFGLTSIAAAFAPSMTWLIVLRFIMGIGLGAEIVVGYSTLNEFMPAHARGRFASLLNLITNSSVLVSAACGFLIIPHFGWRWMFAIPGIGALVIWYLRKKMPESPRWLAAVGRHQEAREVVEKIEAQSVRRDAPLPVAPQEEEPGRLRDLFAARQLSRTLVGISVICISFTAMYAFVAWVPTFLVKQGFDITHSLLITSAMFAGGPAGSLISMAIADRIGRKWGLVIFSALGAVIGMAYPYVTHAVTIALVGFGVTTCIYVTSALGVACYVTELFPTRLRLRGVGLANAAGRAVNVGVPYVVAAVYALAGLLGVVSFIAALFALLVVILITLGVETKQRTLEEVQAQPGADSGIDVKKPLNIGGM</sequence>
<protein>
    <submittedName>
        <fullName evidence="9">Arabinose efflux permease family protein</fullName>
    </submittedName>
</protein>
<dbReference type="InterPro" id="IPR020846">
    <property type="entry name" value="MFS_dom"/>
</dbReference>
<feature type="transmembrane region" description="Helical" evidence="7">
    <location>
        <begin position="176"/>
        <end position="193"/>
    </location>
</feature>
<evidence type="ECO:0000256" key="1">
    <source>
        <dbReference type="ARBA" id="ARBA00004141"/>
    </source>
</evidence>
<dbReference type="EMBL" id="LR699554">
    <property type="protein sequence ID" value="VVD33451.1"/>
    <property type="molecule type" value="Genomic_DNA"/>
</dbReference>
<organism evidence="9 10">
    <name type="scientific">Paraburkholderia dioscoreae</name>
    <dbReference type="NCBI Taxonomy" id="2604047"/>
    <lineage>
        <taxon>Bacteria</taxon>
        <taxon>Pseudomonadati</taxon>
        <taxon>Pseudomonadota</taxon>
        <taxon>Betaproteobacteria</taxon>
        <taxon>Burkholderiales</taxon>
        <taxon>Burkholderiaceae</taxon>
        <taxon>Paraburkholderia</taxon>
    </lineage>
</organism>
<dbReference type="Gene3D" id="1.20.1250.20">
    <property type="entry name" value="MFS general substrate transporter like domains"/>
    <property type="match status" value="1"/>
</dbReference>
<keyword evidence="6 7" id="KW-0472">Membrane</keyword>
<evidence type="ECO:0000313" key="10">
    <source>
        <dbReference type="Proteomes" id="UP000325811"/>
    </source>
</evidence>
<name>A0A5Q4ZDI7_9BURK</name>
<accession>A0A5Q4ZDI7</accession>
<dbReference type="AlphaFoldDB" id="A0A5Q4ZDI7"/>
<reference evidence="9 10" key="1">
    <citation type="submission" date="2019-08" db="EMBL/GenBank/DDBJ databases">
        <authorList>
            <person name="Herpell B J."/>
        </authorList>
    </citation>
    <scope>NUCLEOTIDE SEQUENCE [LARGE SCALE GENOMIC DNA]</scope>
    <source>
        <strain evidence="10">Msb3</strain>
    </source>
</reference>
<dbReference type="Proteomes" id="UP000325811">
    <property type="component" value="Chromosome II"/>
</dbReference>
<dbReference type="PROSITE" id="PS00216">
    <property type="entry name" value="SUGAR_TRANSPORT_1"/>
    <property type="match status" value="1"/>
</dbReference>
<feature type="transmembrane region" description="Helical" evidence="7">
    <location>
        <begin position="319"/>
        <end position="338"/>
    </location>
</feature>
<keyword evidence="5 7" id="KW-1133">Transmembrane helix</keyword>
<keyword evidence="3" id="KW-0813">Transport</keyword>
<feature type="transmembrane region" description="Helical" evidence="7">
    <location>
        <begin position="344"/>
        <end position="367"/>
    </location>
</feature>
<evidence type="ECO:0000256" key="2">
    <source>
        <dbReference type="ARBA" id="ARBA00010992"/>
    </source>
</evidence>
<dbReference type="GO" id="GO:0016020">
    <property type="term" value="C:membrane"/>
    <property type="evidence" value="ECO:0007669"/>
    <property type="project" value="UniProtKB-SubCell"/>
</dbReference>
<dbReference type="InterPro" id="IPR005829">
    <property type="entry name" value="Sugar_transporter_CS"/>
</dbReference>
<dbReference type="Pfam" id="PF00083">
    <property type="entry name" value="Sugar_tr"/>
    <property type="match status" value="1"/>
</dbReference>
<dbReference type="PROSITE" id="PS50850">
    <property type="entry name" value="MFS"/>
    <property type="match status" value="1"/>
</dbReference>
<feature type="transmembrane region" description="Helical" evidence="7">
    <location>
        <begin position="115"/>
        <end position="136"/>
    </location>
</feature>
<keyword evidence="10" id="KW-1185">Reference proteome</keyword>
<evidence type="ECO:0000256" key="7">
    <source>
        <dbReference type="SAM" id="Phobius"/>
    </source>
</evidence>
<feature type="transmembrane region" description="Helical" evidence="7">
    <location>
        <begin position="61"/>
        <end position="81"/>
    </location>
</feature>
<comment type="similarity">
    <text evidence="2">Belongs to the major facilitator superfamily. Sugar transporter (TC 2.A.1.1) family.</text>
</comment>
<feature type="transmembrane region" description="Helical" evidence="7">
    <location>
        <begin position="404"/>
        <end position="428"/>
    </location>
</feature>
<feature type="transmembrane region" description="Helical" evidence="7">
    <location>
        <begin position="379"/>
        <end position="398"/>
    </location>
</feature>
<evidence type="ECO:0000256" key="6">
    <source>
        <dbReference type="ARBA" id="ARBA00023136"/>
    </source>
</evidence>
<keyword evidence="4 7" id="KW-0812">Transmembrane</keyword>
<feature type="domain" description="Major facilitator superfamily (MFS) profile" evidence="8">
    <location>
        <begin position="24"/>
        <end position="433"/>
    </location>
</feature>
<dbReference type="InterPro" id="IPR005828">
    <property type="entry name" value="MFS_sugar_transport-like"/>
</dbReference>
<dbReference type="CDD" id="cd17316">
    <property type="entry name" value="MFS_SV2_like"/>
    <property type="match status" value="1"/>
</dbReference>
<evidence type="ECO:0000256" key="5">
    <source>
        <dbReference type="ARBA" id="ARBA00022989"/>
    </source>
</evidence>
<comment type="subcellular location">
    <subcellularLocation>
        <location evidence="1">Membrane</location>
        <topology evidence="1">Multi-pass membrane protein</topology>
    </subcellularLocation>
</comment>
<evidence type="ECO:0000256" key="4">
    <source>
        <dbReference type="ARBA" id="ARBA00022692"/>
    </source>
</evidence>
<dbReference type="GO" id="GO:0022857">
    <property type="term" value="F:transmembrane transporter activity"/>
    <property type="evidence" value="ECO:0007669"/>
    <property type="project" value="InterPro"/>
</dbReference>
<feature type="transmembrane region" description="Helical" evidence="7">
    <location>
        <begin position="287"/>
        <end position="307"/>
    </location>
</feature>
<evidence type="ECO:0000259" key="8">
    <source>
        <dbReference type="PROSITE" id="PS50850"/>
    </source>
</evidence>
<feature type="transmembrane region" description="Helical" evidence="7">
    <location>
        <begin position="20"/>
        <end position="41"/>
    </location>
</feature>
<evidence type="ECO:0000313" key="9">
    <source>
        <dbReference type="EMBL" id="VVD33451.1"/>
    </source>
</evidence>